<dbReference type="InterPro" id="IPR016181">
    <property type="entry name" value="Acyl_CoA_acyltransferase"/>
</dbReference>
<dbReference type="EMBL" id="SLWV01000014">
    <property type="protein sequence ID" value="TCO73772.1"/>
    <property type="molecule type" value="Genomic_DNA"/>
</dbReference>
<comment type="caution">
    <text evidence="2">The sequence shown here is derived from an EMBL/GenBank/DDBJ whole genome shotgun (WGS) entry which is preliminary data.</text>
</comment>
<proteinExistence type="predicted"/>
<dbReference type="OrthoDB" id="9795206at2"/>
<dbReference type="InterPro" id="IPR000182">
    <property type="entry name" value="GNAT_dom"/>
</dbReference>
<evidence type="ECO:0000313" key="2">
    <source>
        <dbReference type="EMBL" id="TCO73772.1"/>
    </source>
</evidence>
<dbReference type="PANTHER" id="PTHR43415">
    <property type="entry name" value="SPERMIDINE N(1)-ACETYLTRANSFERASE"/>
    <property type="match status" value="1"/>
</dbReference>
<evidence type="ECO:0000259" key="1">
    <source>
        <dbReference type="PROSITE" id="PS51186"/>
    </source>
</evidence>
<reference evidence="2 3" key="1">
    <citation type="submission" date="2019-03" db="EMBL/GenBank/DDBJ databases">
        <title>Genomic Encyclopedia of Type Strains, Phase IV (KMG-IV): sequencing the most valuable type-strain genomes for metagenomic binning, comparative biology and taxonomic classification.</title>
        <authorList>
            <person name="Goeker M."/>
        </authorList>
    </citation>
    <scope>NUCLEOTIDE SEQUENCE [LARGE SCALE GENOMIC DNA]</scope>
    <source>
        <strain evidence="2 3">DSM 102940</strain>
    </source>
</reference>
<dbReference type="AlphaFoldDB" id="A0A4R2KMA5"/>
<dbReference type="PANTHER" id="PTHR43415:SF3">
    <property type="entry name" value="GNAT-FAMILY ACETYLTRANSFERASE"/>
    <property type="match status" value="1"/>
</dbReference>
<accession>A0A4R2KMA5</accession>
<feature type="domain" description="N-acetyltransferase" evidence="1">
    <location>
        <begin position="10"/>
        <end position="159"/>
    </location>
</feature>
<organism evidence="2 3">
    <name type="scientific">Marinisporobacter balticus</name>
    <dbReference type="NCBI Taxonomy" id="2018667"/>
    <lineage>
        <taxon>Bacteria</taxon>
        <taxon>Bacillati</taxon>
        <taxon>Bacillota</taxon>
        <taxon>Clostridia</taxon>
        <taxon>Peptostreptococcales</taxon>
        <taxon>Thermotaleaceae</taxon>
        <taxon>Marinisporobacter</taxon>
    </lineage>
</organism>
<protein>
    <submittedName>
        <fullName evidence="2">RimJ/RimL family protein N-acetyltransferase</fullName>
    </submittedName>
</protein>
<keyword evidence="2" id="KW-0808">Transferase</keyword>
<dbReference type="PROSITE" id="PS51186">
    <property type="entry name" value="GNAT"/>
    <property type="match status" value="1"/>
</dbReference>
<dbReference type="RefSeq" id="WP_132245611.1">
    <property type="nucleotide sequence ID" value="NZ_SLWV01000014.1"/>
</dbReference>
<keyword evidence="3" id="KW-1185">Reference proteome</keyword>
<sequence>MKVLIVTERLNICLAKEQDIHTIIEIENHDDNKRFIWQGTYQEHLDEINDDMALLLTFREKDDNKIVGYALAKINFKFDVFELRRIAISKKGCGYGKESILGIIKYSFEQLNTNRFWLDVYPNNEIGINLYKGIGMHLDGILRQSYKDERGYLDQMIFSILREAYLVDKKCNAEEYIGNY</sequence>
<name>A0A4R2KMA5_9FIRM</name>
<dbReference type="SUPFAM" id="SSF55729">
    <property type="entry name" value="Acyl-CoA N-acyltransferases (Nat)"/>
    <property type="match status" value="1"/>
</dbReference>
<evidence type="ECO:0000313" key="3">
    <source>
        <dbReference type="Proteomes" id="UP000294919"/>
    </source>
</evidence>
<gene>
    <name evidence="2" type="ORF">EV214_1143</name>
</gene>
<dbReference type="Proteomes" id="UP000294919">
    <property type="component" value="Unassembled WGS sequence"/>
</dbReference>
<dbReference type="Pfam" id="PF00583">
    <property type="entry name" value="Acetyltransf_1"/>
    <property type="match status" value="1"/>
</dbReference>
<dbReference type="GO" id="GO:0016747">
    <property type="term" value="F:acyltransferase activity, transferring groups other than amino-acyl groups"/>
    <property type="evidence" value="ECO:0007669"/>
    <property type="project" value="InterPro"/>
</dbReference>
<dbReference type="Gene3D" id="3.40.630.30">
    <property type="match status" value="1"/>
</dbReference>